<evidence type="ECO:0000256" key="1">
    <source>
        <dbReference type="SAM" id="MobiDB-lite"/>
    </source>
</evidence>
<protein>
    <submittedName>
        <fullName evidence="4">Uncharacterized protein</fullName>
    </submittedName>
</protein>
<reference evidence="4 5" key="1">
    <citation type="submission" date="2020-02" db="EMBL/GenBank/DDBJ databases">
        <title>Sequencing the genomes of 1000 actinobacteria strains.</title>
        <authorList>
            <person name="Klenk H.-P."/>
        </authorList>
    </citation>
    <scope>NUCLEOTIDE SEQUENCE [LARGE SCALE GENOMIC DNA]</scope>
    <source>
        <strain evidence="4 5">DSM 19609</strain>
    </source>
</reference>
<name>A0ABX0SMP6_9ACTN</name>
<evidence type="ECO:0000256" key="2">
    <source>
        <dbReference type="SAM" id="Phobius"/>
    </source>
</evidence>
<dbReference type="RefSeq" id="WP_167168625.1">
    <property type="nucleotide sequence ID" value="NZ_BAAAOO010000007.1"/>
</dbReference>
<feature type="signal peptide" evidence="3">
    <location>
        <begin position="1"/>
        <end position="26"/>
    </location>
</feature>
<feature type="transmembrane region" description="Helical" evidence="2">
    <location>
        <begin position="323"/>
        <end position="343"/>
    </location>
</feature>
<keyword evidence="5" id="KW-1185">Reference proteome</keyword>
<evidence type="ECO:0000256" key="3">
    <source>
        <dbReference type="SAM" id="SignalP"/>
    </source>
</evidence>
<keyword evidence="3" id="KW-0732">Signal</keyword>
<dbReference type="Proteomes" id="UP000749311">
    <property type="component" value="Unassembled WGS sequence"/>
</dbReference>
<gene>
    <name evidence="4" type="ORF">FB473_002657</name>
</gene>
<keyword evidence="2" id="KW-0812">Transmembrane</keyword>
<evidence type="ECO:0000313" key="4">
    <source>
        <dbReference type="EMBL" id="NIH58012.1"/>
    </source>
</evidence>
<sequence>MAAAPRRWAAATAIVLPFVLVAPAAAAPGDVMVMSDSTLTSTGGLAADPARGVYWTMNSHEASGVVHAVASGGQVVGQVTFDAAPTAVEGLAVLDSLIYVGDIGDPDLTRQSITVYRLEGVSLGSDAPYSQWTLHYPDGPHDAETMMVSPRGNIYIVTKGDPGGVYYVIAPDTYEADLTMERLGDAPAWVTDGAFLDSETAVVRTYTSVLVMNMFDFTVSASAATPSQPAGESLSTTLDGSGLLLGSKDDLSLVEAALPTSLASLPAAPSTPPGQAAEPSSVETTSAPDSPADTGSAASPSTGTTSADNPSSLTRRLTSTKTLAALASAVVVSIGAGALAYWWRGRR</sequence>
<dbReference type="EMBL" id="JAAMOZ010000001">
    <property type="protein sequence ID" value="NIH58012.1"/>
    <property type="molecule type" value="Genomic_DNA"/>
</dbReference>
<feature type="compositionally biased region" description="Low complexity" evidence="1">
    <location>
        <begin position="286"/>
        <end position="314"/>
    </location>
</feature>
<organism evidence="4 5">
    <name type="scientific">Brooklawnia cerclae</name>
    <dbReference type="NCBI Taxonomy" id="349934"/>
    <lineage>
        <taxon>Bacteria</taxon>
        <taxon>Bacillati</taxon>
        <taxon>Actinomycetota</taxon>
        <taxon>Actinomycetes</taxon>
        <taxon>Propionibacteriales</taxon>
        <taxon>Propionibacteriaceae</taxon>
        <taxon>Brooklawnia</taxon>
    </lineage>
</organism>
<accession>A0ABX0SMP6</accession>
<comment type="caution">
    <text evidence="4">The sequence shown here is derived from an EMBL/GenBank/DDBJ whole genome shotgun (WGS) entry which is preliminary data.</text>
</comment>
<evidence type="ECO:0000313" key="5">
    <source>
        <dbReference type="Proteomes" id="UP000749311"/>
    </source>
</evidence>
<keyword evidence="2" id="KW-1133">Transmembrane helix</keyword>
<feature type="region of interest" description="Disordered" evidence="1">
    <location>
        <begin position="264"/>
        <end position="314"/>
    </location>
</feature>
<dbReference type="SUPFAM" id="SSF101898">
    <property type="entry name" value="NHL repeat"/>
    <property type="match status" value="1"/>
</dbReference>
<feature type="chain" id="PRO_5045185223" evidence="3">
    <location>
        <begin position="27"/>
        <end position="347"/>
    </location>
</feature>
<keyword evidence="2" id="KW-0472">Membrane</keyword>
<proteinExistence type="predicted"/>